<dbReference type="STRING" id="279824.SAMN03080617_00318"/>
<dbReference type="GO" id="GO:0005886">
    <property type="term" value="C:plasma membrane"/>
    <property type="evidence" value="ECO:0007669"/>
    <property type="project" value="TreeGrafter"/>
</dbReference>
<dbReference type="EMBL" id="FMXE01000003">
    <property type="protein sequence ID" value="SDA41762.1"/>
    <property type="molecule type" value="Genomic_DNA"/>
</dbReference>
<keyword evidence="2" id="KW-1185">Reference proteome</keyword>
<dbReference type="SUPFAM" id="SSF82714">
    <property type="entry name" value="Multidrug efflux transporter AcrB TolC docking domain, DN and DC subdomains"/>
    <property type="match status" value="1"/>
</dbReference>
<evidence type="ECO:0000313" key="1">
    <source>
        <dbReference type="EMBL" id="SDA41762.1"/>
    </source>
</evidence>
<dbReference type="PANTHER" id="PTHR32063:SF24">
    <property type="entry name" value="CATION EFFLUX SYSTEM (ACRB_ACRD_ACRF FAMILY)"/>
    <property type="match status" value="1"/>
</dbReference>
<evidence type="ECO:0000313" key="2">
    <source>
        <dbReference type="Proteomes" id="UP000198756"/>
    </source>
</evidence>
<dbReference type="Gene3D" id="3.30.2090.10">
    <property type="entry name" value="Multidrug efflux transporter AcrB TolC docking domain, DN and DC subdomains"/>
    <property type="match status" value="1"/>
</dbReference>
<dbReference type="RefSeq" id="WP_245693125.1">
    <property type="nucleotide sequence ID" value="NZ_FMXE01000003.1"/>
</dbReference>
<accession>A0A1G5V7B0</accession>
<dbReference type="AlphaFoldDB" id="A0A1G5V7B0"/>
<name>A0A1G5V7B0_9BACT</name>
<dbReference type="Gene3D" id="3.30.70.1320">
    <property type="entry name" value="Multidrug efflux transporter AcrB pore domain like"/>
    <property type="match status" value="1"/>
</dbReference>
<protein>
    <submittedName>
        <fullName evidence="1">AcrB/AcrD/AcrF family protein</fullName>
    </submittedName>
</protein>
<reference evidence="2" key="1">
    <citation type="submission" date="2016-10" db="EMBL/GenBank/DDBJ databases">
        <authorList>
            <person name="Varghese N."/>
            <person name="Submissions S."/>
        </authorList>
    </citation>
    <scope>NUCLEOTIDE SEQUENCE [LARGE SCALE GENOMIC DNA]</scope>
    <source>
        <strain evidence="2">DSM 22703</strain>
    </source>
</reference>
<gene>
    <name evidence="1" type="ORF">SAMN03080617_00318</name>
</gene>
<dbReference type="Pfam" id="PF00873">
    <property type="entry name" value="ACR_tran"/>
    <property type="match status" value="1"/>
</dbReference>
<sequence length="236" mass="26612">MLYHNEDVNEKYQELVRKVNTLRPDHPEDIFSIRINKARPSDVNILQIALISENASRDLLKKYGERLQEELEKITELKKVALFGLPDQIVRVDLKLDKIAEMNIPLNAIIGSIQSELSNIPGGQVEAGSKTFNVKTSGNYTSAEEISETIVFSRHGKTIQLKDVADVKNDFEETKHITRLNGYRSIFVTAALKEGNNISTVQEKYQLAIAKVKSELPENIDLITAFYQGNSGNNLR</sequence>
<dbReference type="Gene3D" id="3.30.70.1430">
    <property type="entry name" value="Multidrug efflux transporter AcrB pore domain"/>
    <property type="match status" value="1"/>
</dbReference>
<dbReference type="SUPFAM" id="SSF82693">
    <property type="entry name" value="Multidrug efflux transporter AcrB pore domain, PN1, PN2, PC1 and PC2 subdomains"/>
    <property type="match status" value="1"/>
</dbReference>
<dbReference type="PANTHER" id="PTHR32063">
    <property type="match status" value="1"/>
</dbReference>
<dbReference type="InterPro" id="IPR027463">
    <property type="entry name" value="AcrB_DN_DC_subdom"/>
</dbReference>
<dbReference type="InterPro" id="IPR001036">
    <property type="entry name" value="Acrflvin-R"/>
</dbReference>
<dbReference type="Proteomes" id="UP000198756">
    <property type="component" value="Unassembled WGS sequence"/>
</dbReference>
<proteinExistence type="predicted"/>
<organism evidence="1 2">
    <name type="scientific">Algoriphagus alkaliphilus</name>
    <dbReference type="NCBI Taxonomy" id="279824"/>
    <lineage>
        <taxon>Bacteria</taxon>
        <taxon>Pseudomonadati</taxon>
        <taxon>Bacteroidota</taxon>
        <taxon>Cytophagia</taxon>
        <taxon>Cytophagales</taxon>
        <taxon>Cyclobacteriaceae</taxon>
        <taxon>Algoriphagus</taxon>
    </lineage>
</organism>
<dbReference type="GO" id="GO:0042910">
    <property type="term" value="F:xenobiotic transmembrane transporter activity"/>
    <property type="evidence" value="ECO:0007669"/>
    <property type="project" value="TreeGrafter"/>
</dbReference>